<gene>
    <name evidence="1" type="ORF">L1987_47750</name>
</gene>
<evidence type="ECO:0000313" key="1">
    <source>
        <dbReference type="EMBL" id="KAI3777947.1"/>
    </source>
</evidence>
<reference evidence="2" key="1">
    <citation type="journal article" date="2022" name="Mol. Ecol. Resour.">
        <title>The genomes of chicory, endive, great burdock and yacon provide insights into Asteraceae palaeo-polyploidization history and plant inulin production.</title>
        <authorList>
            <person name="Fan W."/>
            <person name="Wang S."/>
            <person name="Wang H."/>
            <person name="Wang A."/>
            <person name="Jiang F."/>
            <person name="Liu H."/>
            <person name="Zhao H."/>
            <person name="Xu D."/>
            <person name="Zhang Y."/>
        </authorList>
    </citation>
    <scope>NUCLEOTIDE SEQUENCE [LARGE SCALE GENOMIC DNA]</scope>
    <source>
        <strain evidence="2">cv. Yunnan</strain>
    </source>
</reference>
<name>A0ACB9G3A7_9ASTR</name>
<evidence type="ECO:0000313" key="2">
    <source>
        <dbReference type="Proteomes" id="UP001056120"/>
    </source>
</evidence>
<keyword evidence="2" id="KW-1185">Reference proteome</keyword>
<organism evidence="1 2">
    <name type="scientific">Smallanthus sonchifolius</name>
    <dbReference type="NCBI Taxonomy" id="185202"/>
    <lineage>
        <taxon>Eukaryota</taxon>
        <taxon>Viridiplantae</taxon>
        <taxon>Streptophyta</taxon>
        <taxon>Embryophyta</taxon>
        <taxon>Tracheophyta</taxon>
        <taxon>Spermatophyta</taxon>
        <taxon>Magnoliopsida</taxon>
        <taxon>eudicotyledons</taxon>
        <taxon>Gunneridae</taxon>
        <taxon>Pentapetalae</taxon>
        <taxon>asterids</taxon>
        <taxon>campanulids</taxon>
        <taxon>Asterales</taxon>
        <taxon>Asteraceae</taxon>
        <taxon>Asteroideae</taxon>
        <taxon>Heliantheae alliance</taxon>
        <taxon>Millerieae</taxon>
        <taxon>Smallanthus</taxon>
    </lineage>
</organism>
<dbReference type="Proteomes" id="UP001056120">
    <property type="component" value="Linkage Group LG15"/>
</dbReference>
<comment type="caution">
    <text evidence="1">The sequence shown here is derived from an EMBL/GenBank/DDBJ whole genome shotgun (WGS) entry which is preliminary data.</text>
</comment>
<dbReference type="EMBL" id="CM042032">
    <property type="protein sequence ID" value="KAI3777947.1"/>
    <property type="molecule type" value="Genomic_DNA"/>
</dbReference>
<reference evidence="1 2" key="2">
    <citation type="journal article" date="2022" name="Mol. Ecol. Resour.">
        <title>The genomes of chicory, endive, great burdock and yacon provide insights into Asteraceae paleo-polyploidization history and plant inulin production.</title>
        <authorList>
            <person name="Fan W."/>
            <person name="Wang S."/>
            <person name="Wang H."/>
            <person name="Wang A."/>
            <person name="Jiang F."/>
            <person name="Liu H."/>
            <person name="Zhao H."/>
            <person name="Xu D."/>
            <person name="Zhang Y."/>
        </authorList>
    </citation>
    <scope>NUCLEOTIDE SEQUENCE [LARGE SCALE GENOMIC DNA]</scope>
    <source>
        <strain evidence="2">cv. Yunnan</strain>
        <tissue evidence="1">Leaves</tissue>
    </source>
</reference>
<protein>
    <submittedName>
        <fullName evidence="1">Uncharacterized protein</fullName>
    </submittedName>
</protein>
<proteinExistence type="predicted"/>
<accession>A0ACB9G3A7</accession>
<sequence length="1162" mass="126515">MLAMSARQPPRRGVIAAFRDHLGVYALMEEKVREAKARYKLRRHLGLRRTRPIFGEASKVLTLPLLKSAPHPVDSRRMEATGAVVRLEVNDFIQGTLAMGTNRKDGVCPGVLGLNPPEDGANNKGPSSLTPTGDATVMDTEMEVSKHTASPDSIQAPDNGYGMFSPRKNKNDIQSIVWDTDNGHYKLSGGILGIGTAPKECDSNPKPDPHQAANSVWNSPVSGFESFAEKIKKSNEITGPQVDEDGFTKVTRRKKLGPIKVQSKKQKPVRIRAAPQQNDHVRTFGKQAPAGQIFRQLGRSSQAIQTANKPAAVLPPTAASTAPKKGSSGFNFARAIQGDRGVKKHQQPCASMDSQPSYTDFDTTNRFSVLDIPSSLKLNKLIEAQDDLYPPVQGLEDDMELDMIRSNDGQIKVGQPSQLRCGDQGVPPDLSPVCQVNREFREGVRILPSSIITPPKESRQPFGHEVTSAHPVREDNEEKDYGISDAQKLAITSRLNGPAQAVRAVDMDMWEQGEHVFFEDQVKALGLDYDYCIEDVESDDENGTAQFFSAQMKVGMPKVSLGDLGDFLSEVAFSPGFLFRFSKGIMNPSLPEPDLVEKPPDPLVSPFSGPNSGRRSSSRLALNSLSRKAKDTSGSHVGGKGHTTFVKLNLDDFVNEATANTLINNQNSHQVGEGMSNRIEGDGPNGDDLGLKFSVNGVAMAIDSPVDREAGRFPLPDSSGLVLGDLGLSPCNRPLIPSDVNVCPMNTNISAPPSPFNTDSLGMSSDGIGSESDITPDGSHNQTHQETIESSRKVDFRTLSRNESLDTVTPDPTVISPMLAPVNPDPFRLTQNKIPSTNVWNRNGANRVTKKHRRTKVKIISNNLSQNRGKIIVNNKVPKSRDSPIVSAPGSSSDPIIQKKMGELHQKFEKSKMPQLRMQNVVPNNQTNPIQPNAPNRKASPKFPPSTTSLPQPRIPAQPKFAGKNASVVHPQSVSHQYVAHGDGVAGIPTSNPFTALDVDMPDAGNSGNMDVAALADEGINEAIKFYEFSPENIADVLHFNPSKLTVPRIHDLSQPPDEPILMDEISDEEIPDFNITNAQKIAICESLEKYGAVKADVQANWEHGEWEFFHYQVKLLNIDPETCIEDVDSDSNETAQFFKSQMQQGAPGSSVNQAHKSTGSV</sequence>